<evidence type="ECO:0000259" key="8">
    <source>
        <dbReference type="Pfam" id="PF00591"/>
    </source>
</evidence>
<sequence length="336" mass="35763">MKELLEKLLATQELSFEEARQMILWIMSEDAVSVQAAALLALLQAKGVTVDEMAGAALAMRERASGIAAPENAIDTCSTGGNGISTFNISTCAAIIAAAAGAVVAKHGNRSNTRKSGSAEALEALGVNITLDLSEVERCLRELDICFCYAINHHPAMRFAGPIRKDLGVPTIFNLLGPLTNPAGAKSQLIGVPNKDLTLKIAQVLQRLDSSRVLVVHGHDGLCELTVTAPTHVAELRDGRIREYEVNPEELGFKTGNLDEIRIDSPEESAKIIKRIFSCQEQGTARDMALINAAGALVVAGLADDLKEAVELATKTVDSGKAAEKMAQLIKFTLPV</sequence>
<dbReference type="EC" id="2.4.2.18" evidence="2"/>
<dbReference type="EMBL" id="UINC01000699">
    <property type="protein sequence ID" value="SUZ59780.1"/>
    <property type="molecule type" value="Genomic_DNA"/>
</dbReference>
<dbReference type="GO" id="GO:0000162">
    <property type="term" value="P:L-tryptophan biosynthetic process"/>
    <property type="evidence" value="ECO:0007669"/>
    <property type="project" value="UniProtKB-KW"/>
</dbReference>
<dbReference type="FunFam" id="3.40.1030.10:FF:000002">
    <property type="entry name" value="Anthranilate phosphoribosyltransferase"/>
    <property type="match status" value="1"/>
</dbReference>
<accession>A0A381NYV3</accession>
<dbReference type="PANTHER" id="PTHR43285:SF2">
    <property type="entry name" value="ANTHRANILATE PHOSPHORIBOSYLTRANSFERASE"/>
    <property type="match status" value="1"/>
</dbReference>
<keyword evidence="5" id="KW-0808">Transferase</keyword>
<keyword evidence="4" id="KW-0328">Glycosyltransferase</keyword>
<dbReference type="Gene3D" id="1.20.970.10">
    <property type="entry name" value="Transferase, Pyrimidine Nucleoside Phosphorylase, Chain C"/>
    <property type="match status" value="1"/>
</dbReference>
<dbReference type="InterPro" id="IPR017459">
    <property type="entry name" value="Glycosyl_Trfase_fam3_N_dom"/>
</dbReference>
<keyword evidence="6" id="KW-0822">Tryptophan biosynthesis</keyword>
<evidence type="ECO:0000256" key="2">
    <source>
        <dbReference type="ARBA" id="ARBA00011948"/>
    </source>
</evidence>
<dbReference type="PANTHER" id="PTHR43285">
    <property type="entry name" value="ANTHRANILATE PHOSPHORIBOSYLTRANSFERASE"/>
    <property type="match status" value="1"/>
</dbReference>
<gene>
    <name evidence="10" type="ORF">METZ01_LOCUS12634</name>
</gene>
<evidence type="ECO:0000256" key="3">
    <source>
        <dbReference type="ARBA" id="ARBA00022605"/>
    </source>
</evidence>
<dbReference type="GO" id="GO:0005829">
    <property type="term" value="C:cytosol"/>
    <property type="evidence" value="ECO:0007669"/>
    <property type="project" value="TreeGrafter"/>
</dbReference>
<dbReference type="Gene3D" id="3.40.1030.10">
    <property type="entry name" value="Nucleoside phosphorylase/phosphoribosyltransferase catalytic domain"/>
    <property type="match status" value="1"/>
</dbReference>
<comment type="pathway">
    <text evidence="1">Amino-acid biosynthesis; L-tryptophan biosynthesis; L-tryptophan from chorismate: step 2/5.</text>
</comment>
<dbReference type="SUPFAM" id="SSF52418">
    <property type="entry name" value="Nucleoside phosphorylase/phosphoribosyltransferase catalytic domain"/>
    <property type="match status" value="1"/>
</dbReference>
<proteinExistence type="inferred from homology"/>
<evidence type="ECO:0000256" key="1">
    <source>
        <dbReference type="ARBA" id="ARBA00004907"/>
    </source>
</evidence>
<dbReference type="InterPro" id="IPR035902">
    <property type="entry name" value="Nuc_phospho_transferase"/>
</dbReference>
<dbReference type="NCBIfam" id="TIGR01245">
    <property type="entry name" value="trpD"/>
    <property type="match status" value="1"/>
</dbReference>
<dbReference type="AlphaFoldDB" id="A0A381NYV3"/>
<feature type="domain" description="Glycosyl transferase family 3 N-terminal" evidence="9">
    <location>
        <begin position="2"/>
        <end position="64"/>
    </location>
</feature>
<dbReference type="Pfam" id="PF02885">
    <property type="entry name" value="Glycos_trans_3N"/>
    <property type="match status" value="1"/>
</dbReference>
<dbReference type="GO" id="GO:0004048">
    <property type="term" value="F:anthranilate phosphoribosyltransferase activity"/>
    <property type="evidence" value="ECO:0007669"/>
    <property type="project" value="UniProtKB-EC"/>
</dbReference>
<organism evidence="10">
    <name type="scientific">marine metagenome</name>
    <dbReference type="NCBI Taxonomy" id="408172"/>
    <lineage>
        <taxon>unclassified sequences</taxon>
        <taxon>metagenomes</taxon>
        <taxon>ecological metagenomes</taxon>
    </lineage>
</organism>
<feature type="domain" description="Glycosyl transferase family 3" evidence="8">
    <location>
        <begin position="72"/>
        <end position="323"/>
    </location>
</feature>
<evidence type="ECO:0000256" key="5">
    <source>
        <dbReference type="ARBA" id="ARBA00022679"/>
    </source>
</evidence>
<evidence type="ECO:0000259" key="9">
    <source>
        <dbReference type="Pfam" id="PF02885"/>
    </source>
</evidence>
<dbReference type="InterPro" id="IPR036320">
    <property type="entry name" value="Glycosyl_Trfase_fam3_N_dom_sf"/>
</dbReference>
<dbReference type="InterPro" id="IPR000312">
    <property type="entry name" value="Glycosyl_Trfase_fam3"/>
</dbReference>
<reference evidence="10" key="1">
    <citation type="submission" date="2018-05" db="EMBL/GenBank/DDBJ databases">
        <authorList>
            <person name="Lanie J.A."/>
            <person name="Ng W.-L."/>
            <person name="Kazmierczak K.M."/>
            <person name="Andrzejewski T.M."/>
            <person name="Davidsen T.M."/>
            <person name="Wayne K.J."/>
            <person name="Tettelin H."/>
            <person name="Glass J.I."/>
            <person name="Rusch D."/>
            <person name="Podicherti R."/>
            <person name="Tsui H.-C.T."/>
            <person name="Winkler M.E."/>
        </authorList>
    </citation>
    <scope>NUCLEOTIDE SEQUENCE</scope>
</reference>
<dbReference type="HAMAP" id="MF_00211">
    <property type="entry name" value="TrpD"/>
    <property type="match status" value="1"/>
</dbReference>
<dbReference type="SUPFAM" id="SSF47648">
    <property type="entry name" value="Nucleoside phosphorylase/phosphoribosyltransferase N-terminal domain"/>
    <property type="match status" value="1"/>
</dbReference>
<keyword evidence="3" id="KW-0028">Amino-acid biosynthesis</keyword>
<evidence type="ECO:0000256" key="7">
    <source>
        <dbReference type="ARBA" id="ARBA00023141"/>
    </source>
</evidence>
<keyword evidence="7" id="KW-0057">Aromatic amino acid biosynthesis</keyword>
<dbReference type="Pfam" id="PF00591">
    <property type="entry name" value="Glycos_transf_3"/>
    <property type="match status" value="1"/>
</dbReference>
<evidence type="ECO:0000313" key="10">
    <source>
        <dbReference type="EMBL" id="SUZ59780.1"/>
    </source>
</evidence>
<evidence type="ECO:0000256" key="6">
    <source>
        <dbReference type="ARBA" id="ARBA00022822"/>
    </source>
</evidence>
<name>A0A381NYV3_9ZZZZ</name>
<dbReference type="InterPro" id="IPR005940">
    <property type="entry name" value="Anthranilate_Pribosyl_Tfrase"/>
</dbReference>
<protein>
    <recommendedName>
        <fullName evidence="2">anthranilate phosphoribosyltransferase</fullName>
        <ecNumber evidence="2">2.4.2.18</ecNumber>
    </recommendedName>
</protein>
<evidence type="ECO:0000256" key="4">
    <source>
        <dbReference type="ARBA" id="ARBA00022676"/>
    </source>
</evidence>